<proteinExistence type="evidence at transcript level"/>
<organism evidence="5">
    <name type="scientific">Amblyomma parvum</name>
    <name type="common">South American tick</name>
    <dbReference type="NCBI Taxonomy" id="251391"/>
    <lineage>
        <taxon>Eukaryota</taxon>
        <taxon>Metazoa</taxon>
        <taxon>Ecdysozoa</taxon>
        <taxon>Arthropoda</taxon>
        <taxon>Chelicerata</taxon>
        <taxon>Arachnida</taxon>
        <taxon>Acari</taxon>
        <taxon>Parasitiformes</taxon>
        <taxon>Ixodida</taxon>
        <taxon>Ixodoidea</taxon>
        <taxon>Ixodidae</taxon>
        <taxon>Amblyomminae</taxon>
        <taxon>Amblyomma</taxon>
    </lineage>
</organism>
<feature type="chain" id="PRO_5001515902" description="Single domain-containing protein" evidence="3">
    <location>
        <begin position="27"/>
        <end position="106"/>
    </location>
</feature>
<evidence type="ECO:0000256" key="3">
    <source>
        <dbReference type="SAM" id="SignalP"/>
    </source>
</evidence>
<keyword evidence="3" id="KW-0732">Signal</keyword>
<evidence type="ECO:0000259" key="4">
    <source>
        <dbReference type="SMART" id="SM01318"/>
    </source>
</evidence>
<reference evidence="5" key="1">
    <citation type="submission" date="2014-03" db="EMBL/GenBank/DDBJ databases">
        <title>The sialotranscriptome of Amblyomma triste, Amblyomma parvum and Amblyomma cajennense ticks, uncovered by 454-based RNA-seq.</title>
        <authorList>
            <person name="Garcia G.R."/>
            <person name="Gardinassi L.G."/>
            <person name="Ribeiro J.M."/>
            <person name="Anatrielo E."/>
            <person name="Ferreira B.R."/>
            <person name="Moreira H.N."/>
            <person name="Mafra C."/>
            <person name="Olegario M.M."/>
            <person name="Szabo P.J."/>
            <person name="Miranda-Santos I.K."/>
            <person name="Maruyama S.R."/>
        </authorList>
    </citation>
    <scope>NUCLEOTIDE SEQUENCE</scope>
    <source>
        <strain evidence="5">Araguapaz</strain>
        <tissue evidence="5">Salivary glands</tissue>
    </source>
</reference>
<sequence length="106" mass="12016">MKVINMAQVLKFLLLSVLILACVATAEDAERNISSLLNIHGDCYYDGIKIKNGNVKKPKEFCEKWTCKNGKLKIDGCSLPERYGSCTYWNSGRLVFPQCCNYQRVC</sequence>
<keyword evidence="2" id="KW-0964">Secreted</keyword>
<evidence type="ECO:0000256" key="1">
    <source>
        <dbReference type="ARBA" id="ARBA00004613"/>
    </source>
</evidence>
<dbReference type="EMBL" id="GBBL01000822">
    <property type="protein sequence ID" value="JAC26498.1"/>
    <property type="molecule type" value="mRNA"/>
</dbReference>
<dbReference type="GO" id="GO:0005576">
    <property type="term" value="C:extracellular region"/>
    <property type="evidence" value="ECO:0007669"/>
    <property type="project" value="UniProtKB-SubCell"/>
</dbReference>
<evidence type="ECO:0000313" key="5">
    <source>
        <dbReference type="EMBL" id="JAC26498.1"/>
    </source>
</evidence>
<name>A0A023G0I9_AMBPA</name>
<evidence type="ECO:0000256" key="2">
    <source>
        <dbReference type="ARBA" id="ARBA00022525"/>
    </source>
</evidence>
<protein>
    <recommendedName>
        <fullName evidence="4">Single domain-containing protein</fullName>
    </recommendedName>
</protein>
<dbReference type="Pfam" id="PF15430">
    <property type="entry name" value="SVWC"/>
    <property type="match status" value="1"/>
</dbReference>
<feature type="signal peptide" evidence="3">
    <location>
        <begin position="1"/>
        <end position="26"/>
    </location>
</feature>
<dbReference type="SMART" id="SM01318">
    <property type="entry name" value="SVWC"/>
    <property type="match status" value="1"/>
</dbReference>
<comment type="subcellular location">
    <subcellularLocation>
        <location evidence="1">Secreted</location>
    </subcellularLocation>
</comment>
<accession>A0A023G0I9</accession>
<dbReference type="AlphaFoldDB" id="A0A023G0I9"/>
<dbReference type="PROSITE" id="PS51257">
    <property type="entry name" value="PROKAR_LIPOPROTEIN"/>
    <property type="match status" value="1"/>
</dbReference>
<feature type="domain" description="Single" evidence="4">
    <location>
        <begin position="43"/>
        <end position="106"/>
    </location>
</feature>
<dbReference type="InterPro" id="IPR029277">
    <property type="entry name" value="SVWC_dom"/>
</dbReference>